<evidence type="ECO:0000313" key="1">
    <source>
        <dbReference type="EMBL" id="MBM7590459.1"/>
    </source>
</evidence>
<dbReference type="RefSeq" id="WP_204518210.1">
    <property type="nucleotide sequence ID" value="NZ_BAABIN010000002.1"/>
</dbReference>
<dbReference type="Proteomes" id="UP000717624">
    <property type="component" value="Unassembled WGS sequence"/>
</dbReference>
<reference evidence="1" key="1">
    <citation type="submission" date="2021-01" db="EMBL/GenBank/DDBJ databases">
        <title>Genomic Encyclopedia of Type Strains, Phase IV (KMG-IV): sequencing the most valuable type-strain genomes for metagenomic binning, comparative biology and taxonomic classification.</title>
        <authorList>
            <person name="Goeker M."/>
        </authorList>
    </citation>
    <scope>NUCLEOTIDE SEQUENCE</scope>
    <source>
        <strain evidence="1">DSM 25523</strain>
    </source>
</reference>
<evidence type="ECO:0000313" key="2">
    <source>
        <dbReference type="Proteomes" id="UP000717624"/>
    </source>
</evidence>
<comment type="caution">
    <text evidence="1">The sequence shown here is derived from an EMBL/GenBank/DDBJ whole genome shotgun (WGS) entry which is preliminary data.</text>
</comment>
<name>A0A938Y103_9BACL</name>
<organism evidence="1 2">
    <name type="scientific">Brevibacillus fulvus</name>
    <dbReference type="NCBI Taxonomy" id="1125967"/>
    <lineage>
        <taxon>Bacteria</taxon>
        <taxon>Bacillati</taxon>
        <taxon>Bacillota</taxon>
        <taxon>Bacilli</taxon>
        <taxon>Bacillales</taxon>
        <taxon>Paenibacillaceae</taxon>
        <taxon>Brevibacillus</taxon>
    </lineage>
</organism>
<proteinExistence type="predicted"/>
<dbReference type="EMBL" id="JAFBEB010000006">
    <property type="protein sequence ID" value="MBM7590459.1"/>
    <property type="molecule type" value="Genomic_DNA"/>
</dbReference>
<sequence length="67" mass="7387">MEKTITLAGQQFNLATTYDGDSQYHVQLRNGEQVLHSFKIAAETEQDVIPAAMAHLQADLAMGNLQL</sequence>
<gene>
    <name evidence="1" type="ORF">JOD01_002063</name>
</gene>
<protein>
    <submittedName>
        <fullName evidence="1">Uncharacterized protein</fullName>
    </submittedName>
</protein>
<accession>A0A938Y103</accession>
<dbReference type="AlphaFoldDB" id="A0A938Y103"/>
<keyword evidence="2" id="KW-1185">Reference proteome</keyword>